<evidence type="ECO:0000313" key="1">
    <source>
        <dbReference type="EMBL" id="TGE35790.1"/>
    </source>
</evidence>
<reference evidence="1 2" key="1">
    <citation type="submission" date="2019-03" db="EMBL/GenBank/DDBJ databases">
        <title>Draft Genome Sequence of Desulfosporosinus fructosivorans Strain 63.6F, Isolated from Marine Sediment in the Baltic Sea.</title>
        <authorList>
            <person name="Hausmann B."/>
            <person name="Vandieken V."/>
            <person name="Pjevac P."/>
            <person name="Schreck K."/>
            <person name="Herbold C.W."/>
            <person name="Loy A."/>
        </authorList>
    </citation>
    <scope>NUCLEOTIDE SEQUENCE [LARGE SCALE GENOMIC DNA]</scope>
    <source>
        <strain evidence="1 2">63.6F</strain>
    </source>
</reference>
<name>A0A4Z0QZB2_9FIRM</name>
<proteinExistence type="predicted"/>
<evidence type="ECO:0008006" key="3">
    <source>
        <dbReference type="Google" id="ProtNLM"/>
    </source>
</evidence>
<gene>
    <name evidence="1" type="ORF">E4K67_23820</name>
</gene>
<dbReference type="EMBL" id="SPQQ01000011">
    <property type="protein sequence ID" value="TGE35790.1"/>
    <property type="molecule type" value="Genomic_DNA"/>
</dbReference>
<comment type="caution">
    <text evidence="1">The sequence shown here is derived from an EMBL/GenBank/DDBJ whole genome shotgun (WGS) entry which is preliminary data.</text>
</comment>
<evidence type="ECO:0000313" key="2">
    <source>
        <dbReference type="Proteomes" id="UP000298460"/>
    </source>
</evidence>
<dbReference type="Proteomes" id="UP000298460">
    <property type="component" value="Unassembled WGS sequence"/>
</dbReference>
<dbReference type="AlphaFoldDB" id="A0A4Z0QZB2"/>
<accession>A0A4Z0QZB2</accession>
<sequence length="102" mass="11287">MGIISKGELVFQDSLSILHERSQHNIAIRTLNNAAAGQILKAQGVFCEVQKEYLLLPALEDNLLAQCVAHMSENRVGVVRIEQRQKSLEDIFLELTGTAVSL</sequence>
<organism evidence="1 2">
    <name type="scientific">Desulfosporosinus fructosivorans</name>
    <dbReference type="NCBI Taxonomy" id="2018669"/>
    <lineage>
        <taxon>Bacteria</taxon>
        <taxon>Bacillati</taxon>
        <taxon>Bacillota</taxon>
        <taxon>Clostridia</taxon>
        <taxon>Eubacteriales</taxon>
        <taxon>Desulfitobacteriaceae</taxon>
        <taxon>Desulfosporosinus</taxon>
    </lineage>
</organism>
<dbReference type="RefSeq" id="WP_135551330.1">
    <property type="nucleotide sequence ID" value="NZ_SPQQ01000011.1"/>
</dbReference>
<protein>
    <recommendedName>
        <fullName evidence="3">DUF4162 domain-containing protein</fullName>
    </recommendedName>
</protein>
<keyword evidence="2" id="KW-1185">Reference proteome</keyword>